<gene>
    <name evidence="2" type="ORF">EVAR_104012_1</name>
</gene>
<dbReference type="STRING" id="151549.A0A4C1XZR1"/>
<organism evidence="2 3">
    <name type="scientific">Eumeta variegata</name>
    <name type="common">Bagworm moth</name>
    <name type="synonym">Eumeta japonica</name>
    <dbReference type="NCBI Taxonomy" id="151549"/>
    <lineage>
        <taxon>Eukaryota</taxon>
        <taxon>Metazoa</taxon>
        <taxon>Ecdysozoa</taxon>
        <taxon>Arthropoda</taxon>
        <taxon>Hexapoda</taxon>
        <taxon>Insecta</taxon>
        <taxon>Pterygota</taxon>
        <taxon>Neoptera</taxon>
        <taxon>Endopterygota</taxon>
        <taxon>Lepidoptera</taxon>
        <taxon>Glossata</taxon>
        <taxon>Ditrysia</taxon>
        <taxon>Tineoidea</taxon>
        <taxon>Psychidae</taxon>
        <taxon>Oiketicinae</taxon>
        <taxon>Eumeta</taxon>
    </lineage>
</organism>
<name>A0A4C1XZR1_EUMVA</name>
<comment type="caution">
    <text evidence="2">The sequence shown here is derived from an EMBL/GenBank/DDBJ whole genome shotgun (WGS) entry which is preliminary data.</text>
</comment>
<dbReference type="PANTHER" id="PTHR47027">
    <property type="entry name" value="REVERSE TRANSCRIPTASE DOMAIN-CONTAINING PROTEIN"/>
    <property type="match status" value="1"/>
</dbReference>
<keyword evidence="3" id="KW-1185">Reference proteome</keyword>
<evidence type="ECO:0000313" key="3">
    <source>
        <dbReference type="Proteomes" id="UP000299102"/>
    </source>
</evidence>
<dbReference type="AlphaFoldDB" id="A0A4C1XZR1"/>
<evidence type="ECO:0000313" key="2">
    <source>
        <dbReference type="EMBL" id="GBP68052.1"/>
    </source>
</evidence>
<reference evidence="2 3" key="1">
    <citation type="journal article" date="2019" name="Commun. Biol.">
        <title>The bagworm genome reveals a unique fibroin gene that provides high tensile strength.</title>
        <authorList>
            <person name="Kono N."/>
            <person name="Nakamura H."/>
            <person name="Ohtoshi R."/>
            <person name="Tomita M."/>
            <person name="Numata K."/>
            <person name="Arakawa K."/>
        </authorList>
    </citation>
    <scope>NUCLEOTIDE SEQUENCE [LARGE SCALE GENOMIC DNA]</scope>
</reference>
<dbReference type="EMBL" id="BGZK01000999">
    <property type="protein sequence ID" value="GBP68052.1"/>
    <property type="molecule type" value="Genomic_DNA"/>
</dbReference>
<sequence>MRAHTTIYIYTKVMVFEGGESTTECDILIEGEKVEQVKEFVYFGSLFTNDGEHDTGIERRVNAENKIPILTCGSENWVWQKKNGSRISAVEMRSLRSLCGVSRKDRCRNSDVRQRSGLKEDVARAERDMLRWFGHLESCDTRRLFCSVNNTRRAEAPSIDSARRRRGSPGGGRAPADVPVDATAEPEGTRRGPGPWRGGGALRPGPALVHHRRPSKESRRAVCLLVIFLKFCNAVVEGVAA</sequence>
<accession>A0A4C1XZR1</accession>
<feature type="region of interest" description="Disordered" evidence="1">
    <location>
        <begin position="156"/>
        <end position="213"/>
    </location>
</feature>
<dbReference type="OrthoDB" id="425681at2759"/>
<dbReference type="PANTHER" id="PTHR47027:SF30">
    <property type="entry name" value="THAP-TYPE DOMAIN-CONTAINING PROTEIN"/>
    <property type="match status" value="1"/>
</dbReference>
<dbReference type="Proteomes" id="UP000299102">
    <property type="component" value="Unassembled WGS sequence"/>
</dbReference>
<evidence type="ECO:0000256" key="1">
    <source>
        <dbReference type="SAM" id="MobiDB-lite"/>
    </source>
</evidence>
<protein>
    <submittedName>
        <fullName evidence="2">Uncharacterized protein</fullName>
    </submittedName>
</protein>
<proteinExistence type="predicted"/>